<comment type="catalytic activity">
    <reaction evidence="1 8">
        <text>Release of an N-terminal amino acid, Xaa-|-Yaa-, in which Xaa is preferably Leu, but may be other amino acids including Pro although not Arg or Lys, and Yaa may be Pro. Amino acid amides and methyl esters are also readily hydrolyzed, but rates on arylamides are exceedingly low.</text>
        <dbReference type="EC" id="3.4.11.1"/>
    </reaction>
</comment>
<evidence type="ECO:0000256" key="8">
    <source>
        <dbReference type="HAMAP-Rule" id="MF_00181"/>
    </source>
</evidence>
<feature type="binding site" evidence="8">
    <location>
        <position position="365"/>
    </location>
    <ligand>
        <name>Mn(2+)</name>
        <dbReference type="ChEBI" id="CHEBI:29035"/>
        <label>1</label>
    </ligand>
</feature>
<evidence type="ECO:0000256" key="6">
    <source>
        <dbReference type="ARBA" id="ARBA00022801"/>
    </source>
</evidence>
<dbReference type="InterPro" id="IPR023042">
    <property type="entry name" value="Peptidase_M17_leu_NH2_pept"/>
</dbReference>
<feature type="binding site" evidence="8">
    <location>
        <position position="288"/>
    </location>
    <ligand>
        <name>Mn(2+)</name>
        <dbReference type="ChEBI" id="CHEBI:29035"/>
        <label>2</label>
    </ligand>
</feature>
<dbReference type="AlphaFoldDB" id="A0AAP4F568"/>
<feature type="binding site" evidence="8">
    <location>
        <position position="283"/>
    </location>
    <ligand>
        <name>Mn(2+)</name>
        <dbReference type="ChEBI" id="CHEBI:29035"/>
        <label>2</label>
    </ligand>
</feature>
<comment type="cofactor">
    <cofactor evidence="8">
        <name>Mn(2+)</name>
        <dbReference type="ChEBI" id="CHEBI:29035"/>
    </cofactor>
    <text evidence="8">Binds 2 manganese ions per subunit.</text>
</comment>
<evidence type="ECO:0000256" key="5">
    <source>
        <dbReference type="ARBA" id="ARBA00022670"/>
    </source>
</evidence>
<evidence type="ECO:0000256" key="4">
    <source>
        <dbReference type="ARBA" id="ARBA00022438"/>
    </source>
</evidence>
<comment type="subcellular location">
    <subcellularLocation>
        <location evidence="8">Cytoplasm</location>
    </subcellularLocation>
</comment>
<organism evidence="11 12">
    <name type="scientific">Corynebacterium pseudodiphtheriticum</name>
    <dbReference type="NCBI Taxonomy" id="37637"/>
    <lineage>
        <taxon>Bacteria</taxon>
        <taxon>Bacillati</taxon>
        <taxon>Actinomycetota</taxon>
        <taxon>Actinomycetes</taxon>
        <taxon>Mycobacteriales</taxon>
        <taxon>Corynebacteriaceae</taxon>
        <taxon>Corynebacterium</taxon>
    </lineage>
</organism>
<feature type="active site" evidence="8">
    <location>
        <position position="369"/>
    </location>
</feature>
<dbReference type="Gene3D" id="3.40.630.10">
    <property type="entry name" value="Zn peptidases"/>
    <property type="match status" value="1"/>
</dbReference>
<keyword evidence="4 8" id="KW-0031">Aminopeptidase</keyword>
<dbReference type="EC" id="3.4.11.1" evidence="8"/>
<dbReference type="Gene3D" id="3.40.220.10">
    <property type="entry name" value="Leucine Aminopeptidase, subunit E, domain 1"/>
    <property type="match status" value="1"/>
</dbReference>
<evidence type="ECO:0000313" key="12">
    <source>
        <dbReference type="Proteomes" id="UP001224412"/>
    </source>
</evidence>
<keyword evidence="8" id="KW-0963">Cytoplasm</keyword>
<dbReference type="InterPro" id="IPR008283">
    <property type="entry name" value="Peptidase_M17_N"/>
</dbReference>
<dbReference type="RefSeq" id="WP_284589040.1">
    <property type="nucleotide sequence ID" value="NZ_JASNUC010000009.1"/>
</dbReference>
<dbReference type="HAMAP" id="MF_00181">
    <property type="entry name" value="Cytosol_peptidase_M17"/>
    <property type="match status" value="1"/>
</dbReference>
<dbReference type="PROSITE" id="PS00631">
    <property type="entry name" value="CYTOSOL_AP"/>
    <property type="match status" value="1"/>
</dbReference>
<dbReference type="GO" id="GO:0030145">
    <property type="term" value="F:manganese ion binding"/>
    <property type="evidence" value="ECO:0007669"/>
    <property type="project" value="UniProtKB-UniRule"/>
</dbReference>
<evidence type="ECO:0000256" key="1">
    <source>
        <dbReference type="ARBA" id="ARBA00000135"/>
    </source>
</evidence>
<dbReference type="InterPro" id="IPR000819">
    <property type="entry name" value="Peptidase_M17_C"/>
</dbReference>
<evidence type="ECO:0000256" key="9">
    <source>
        <dbReference type="SAM" id="MobiDB-lite"/>
    </source>
</evidence>
<feature type="binding site" evidence="8">
    <location>
        <position position="367"/>
    </location>
    <ligand>
        <name>Mn(2+)</name>
        <dbReference type="ChEBI" id="CHEBI:29035"/>
        <label>2</label>
    </ligand>
</feature>
<keyword evidence="5 8" id="KW-0645">Protease</keyword>
<protein>
    <recommendedName>
        <fullName evidence="8">Probable cytosol aminopeptidase</fullName>
        <ecNumber evidence="8">3.4.11.1</ecNumber>
    </recommendedName>
    <alternativeName>
        <fullName evidence="8">Leucine aminopeptidase</fullName>
        <shortName evidence="8">LAP</shortName>
        <ecNumber evidence="8">3.4.11.10</ecNumber>
    </alternativeName>
    <alternativeName>
        <fullName evidence="8">Leucyl aminopeptidase</fullName>
    </alternativeName>
</protein>
<feature type="binding site" evidence="8">
    <location>
        <position position="288"/>
    </location>
    <ligand>
        <name>Mn(2+)</name>
        <dbReference type="ChEBI" id="CHEBI:29035"/>
        <label>1</label>
    </ligand>
</feature>
<feature type="binding site" evidence="8">
    <location>
        <position position="367"/>
    </location>
    <ligand>
        <name>Mn(2+)</name>
        <dbReference type="ChEBI" id="CHEBI:29035"/>
        <label>1</label>
    </ligand>
</feature>
<dbReference type="CDD" id="cd00433">
    <property type="entry name" value="Peptidase_M17"/>
    <property type="match status" value="1"/>
</dbReference>
<dbReference type="InterPro" id="IPR043472">
    <property type="entry name" value="Macro_dom-like"/>
</dbReference>
<dbReference type="InterPro" id="IPR011356">
    <property type="entry name" value="Leucine_aapep/pepB"/>
</dbReference>
<evidence type="ECO:0000259" key="10">
    <source>
        <dbReference type="PROSITE" id="PS00631"/>
    </source>
</evidence>
<evidence type="ECO:0000256" key="2">
    <source>
        <dbReference type="ARBA" id="ARBA00000967"/>
    </source>
</evidence>
<proteinExistence type="inferred from homology"/>
<dbReference type="NCBIfam" id="NF002073">
    <property type="entry name" value="PRK00913.1-2"/>
    <property type="match status" value="1"/>
</dbReference>
<evidence type="ECO:0000256" key="7">
    <source>
        <dbReference type="ARBA" id="ARBA00049972"/>
    </source>
</evidence>
<reference evidence="11" key="1">
    <citation type="submission" date="2023-05" db="EMBL/GenBank/DDBJ databases">
        <title>Metabolic capabilities are highly conserved among human nasal-associated Corynebacterium species in pangenomic analyses.</title>
        <authorList>
            <person name="Tran T.H."/>
            <person name="Roberts A.Q."/>
            <person name="Escapa I.F."/>
            <person name="Gao W."/>
            <person name="Conlan S."/>
            <person name="Kong H."/>
            <person name="Segre J.A."/>
            <person name="Kelly M.S."/>
            <person name="Lemon K.P."/>
        </authorList>
    </citation>
    <scope>NUCLEOTIDE SEQUENCE</scope>
    <source>
        <strain evidence="11">KPL2773</strain>
    </source>
</reference>
<sequence length="516" mass="54774">MAASKFELPARGKISPVELQKKLPKNADALVVSVFRTQDSANENGIEILDTDWLSGGQLREVVEGLQTVKATGKANEITRLPAPKKLGVDVVIAVGLGAQDKLDDEALRRAAGTVSRAVKDLNSVAVALSGDRDRLAAIVEGLILGGYAYPGIRGSKDEGATQPDEKKNHADKDPAEFTVLGDPKKDSDVFRLAQVGAESVCLARDFVNVPSSHKFPESYAEFIRGFAEDAGLKVEILDEKQLEKDGFGGILAVGQGSVRPPRLVRLHHSPRKAKKKVALVGKGITFDTGGISLKPGAGMGEMIMDMGGSAAVVAATVAAAKLDLNVELTTTVPLAENMPSGNAIRPGDVITHYGGITSEILNTDAEGRIVLADAIARASEDKPDYLVETATLTGHQMLALGKKTYGVMGSDELRDRIAELGRRVGEKAWAMALLEEHEEAIKTPAADIRNISEDRWGGMQFAGTYLSQFVGEGIEWAHLDIAGPAWAASASGYTAQRATGVPVRTLVAWLDEIAS</sequence>
<name>A0AAP4F568_9CORY</name>
<comment type="catalytic activity">
    <reaction evidence="2 8">
        <text>Release of an N-terminal amino acid, preferentially leucine, but not glutamic or aspartic acids.</text>
        <dbReference type="EC" id="3.4.11.10"/>
    </reaction>
</comment>
<dbReference type="PANTHER" id="PTHR11963">
    <property type="entry name" value="LEUCINE AMINOPEPTIDASE-RELATED"/>
    <property type="match status" value="1"/>
</dbReference>
<comment type="caution">
    <text evidence="11">The sequence shown here is derived from an EMBL/GenBank/DDBJ whole genome shotgun (WGS) entry which is preliminary data.</text>
</comment>
<evidence type="ECO:0000256" key="3">
    <source>
        <dbReference type="ARBA" id="ARBA00009528"/>
    </source>
</evidence>
<accession>A0AAP4F568</accession>
<dbReference type="Pfam" id="PF00883">
    <property type="entry name" value="Peptidase_M17"/>
    <property type="match status" value="1"/>
</dbReference>
<dbReference type="SUPFAM" id="SSF53187">
    <property type="entry name" value="Zn-dependent exopeptidases"/>
    <property type="match status" value="1"/>
</dbReference>
<feature type="binding site" evidence="8">
    <location>
        <position position="306"/>
    </location>
    <ligand>
        <name>Mn(2+)</name>
        <dbReference type="ChEBI" id="CHEBI:29035"/>
        <label>2</label>
    </ligand>
</feature>
<dbReference type="Proteomes" id="UP001224412">
    <property type="component" value="Unassembled WGS sequence"/>
</dbReference>
<dbReference type="PRINTS" id="PR00481">
    <property type="entry name" value="LAMNOPPTDASE"/>
</dbReference>
<dbReference type="EC" id="3.4.11.10" evidence="8"/>
<feature type="region of interest" description="Disordered" evidence="9">
    <location>
        <begin position="156"/>
        <end position="179"/>
    </location>
</feature>
<dbReference type="GO" id="GO:0005737">
    <property type="term" value="C:cytoplasm"/>
    <property type="evidence" value="ECO:0007669"/>
    <property type="project" value="UniProtKB-SubCell"/>
</dbReference>
<feature type="domain" description="Cytosol aminopeptidase" evidence="10">
    <location>
        <begin position="363"/>
        <end position="370"/>
    </location>
</feature>
<dbReference type="GO" id="GO:0070006">
    <property type="term" value="F:metalloaminopeptidase activity"/>
    <property type="evidence" value="ECO:0007669"/>
    <property type="project" value="InterPro"/>
</dbReference>
<dbReference type="Pfam" id="PF02789">
    <property type="entry name" value="Peptidase_M17_N"/>
    <property type="match status" value="1"/>
</dbReference>
<evidence type="ECO:0000313" key="11">
    <source>
        <dbReference type="EMBL" id="MDK4307271.1"/>
    </source>
</evidence>
<feature type="active site" evidence="8">
    <location>
        <position position="295"/>
    </location>
</feature>
<keyword evidence="8" id="KW-0479">Metal-binding</keyword>
<dbReference type="SUPFAM" id="SSF52949">
    <property type="entry name" value="Macro domain-like"/>
    <property type="match status" value="1"/>
</dbReference>
<gene>
    <name evidence="8" type="primary">pepA</name>
    <name evidence="11" type="ORF">QPX42_06930</name>
</gene>
<keyword evidence="8" id="KW-0464">Manganese</keyword>
<keyword evidence="6 8" id="KW-0378">Hydrolase</keyword>
<dbReference type="EMBL" id="JASNVH010000010">
    <property type="protein sequence ID" value="MDK4307271.1"/>
    <property type="molecule type" value="Genomic_DNA"/>
</dbReference>
<feature type="compositionally biased region" description="Basic and acidic residues" evidence="9">
    <location>
        <begin position="156"/>
        <end position="176"/>
    </location>
</feature>
<comment type="similarity">
    <text evidence="3 8">Belongs to the peptidase M17 family.</text>
</comment>
<comment type="function">
    <text evidence="7 8">Presumably involved in the processing and regular turnover of intracellular proteins. Catalyzes the removal of unsubstituted N-terminal amino acids from various peptides.</text>
</comment>
<dbReference type="PANTHER" id="PTHR11963:SF23">
    <property type="entry name" value="CYTOSOL AMINOPEPTIDASE"/>
    <property type="match status" value="1"/>
</dbReference>
<dbReference type="GO" id="GO:0006508">
    <property type="term" value="P:proteolysis"/>
    <property type="evidence" value="ECO:0007669"/>
    <property type="project" value="UniProtKB-KW"/>
</dbReference>